<dbReference type="InParanoid" id="A0A177BWH9"/>
<evidence type="ECO:0000313" key="2">
    <source>
        <dbReference type="Proteomes" id="UP000077069"/>
    </source>
</evidence>
<gene>
    <name evidence="1" type="ORF">CC84DRAFT_393047</name>
</gene>
<dbReference type="GeneID" id="28769508"/>
<accession>A0A177BWH9</accession>
<dbReference type="Proteomes" id="UP000077069">
    <property type="component" value="Unassembled WGS sequence"/>
</dbReference>
<dbReference type="RefSeq" id="XP_018029676.1">
    <property type="nucleotide sequence ID" value="XM_018186022.1"/>
</dbReference>
<protein>
    <submittedName>
        <fullName evidence="1">Uncharacterized protein</fullName>
    </submittedName>
</protein>
<evidence type="ECO:0000313" key="1">
    <source>
        <dbReference type="EMBL" id="OAF99310.1"/>
    </source>
</evidence>
<name>A0A177BWH9_9PLEO</name>
<organism evidence="1 2">
    <name type="scientific">Paraphaeosphaeria sporulosa</name>
    <dbReference type="NCBI Taxonomy" id="1460663"/>
    <lineage>
        <taxon>Eukaryota</taxon>
        <taxon>Fungi</taxon>
        <taxon>Dikarya</taxon>
        <taxon>Ascomycota</taxon>
        <taxon>Pezizomycotina</taxon>
        <taxon>Dothideomycetes</taxon>
        <taxon>Pleosporomycetidae</taxon>
        <taxon>Pleosporales</taxon>
        <taxon>Massarineae</taxon>
        <taxon>Didymosphaeriaceae</taxon>
        <taxon>Paraphaeosphaeria</taxon>
    </lineage>
</organism>
<sequence length="89" mass="10299">MLVKPGRRFSFLTPRAVELILHEPLMPSYLLSGRPHRRARCQEIVVIAFDRRRFSRERLDKRRDLSYTTSLLSFGIAQASGSTRVVNTP</sequence>
<dbReference type="EMBL" id="KV441562">
    <property type="protein sequence ID" value="OAF99310.1"/>
    <property type="molecule type" value="Genomic_DNA"/>
</dbReference>
<dbReference type="AlphaFoldDB" id="A0A177BWH9"/>
<proteinExistence type="predicted"/>
<keyword evidence="2" id="KW-1185">Reference proteome</keyword>
<reference evidence="1 2" key="1">
    <citation type="submission" date="2016-05" db="EMBL/GenBank/DDBJ databases">
        <title>Comparative analysis of secretome profiles of manganese(II)-oxidizing ascomycete fungi.</title>
        <authorList>
            <consortium name="DOE Joint Genome Institute"/>
            <person name="Zeiner C.A."/>
            <person name="Purvine S.O."/>
            <person name="Zink E.M."/>
            <person name="Wu S."/>
            <person name="Pasa-Tolic L."/>
            <person name="Chaput D.L."/>
            <person name="Haridas S."/>
            <person name="Grigoriev I.V."/>
            <person name="Santelli C.M."/>
            <person name="Hansel C.M."/>
        </authorList>
    </citation>
    <scope>NUCLEOTIDE SEQUENCE [LARGE SCALE GENOMIC DNA]</scope>
    <source>
        <strain evidence="1 2">AP3s5-JAC2a</strain>
    </source>
</reference>